<keyword evidence="1" id="KW-1133">Transmembrane helix</keyword>
<keyword evidence="3" id="KW-1185">Reference proteome</keyword>
<dbReference type="EMBL" id="JAHGAW010000006">
    <property type="protein sequence ID" value="MBT2187359.1"/>
    <property type="molecule type" value="Genomic_DNA"/>
</dbReference>
<accession>A0A9X1DCI4</accession>
<evidence type="ECO:0000256" key="1">
    <source>
        <dbReference type="SAM" id="Phobius"/>
    </source>
</evidence>
<gene>
    <name evidence="2" type="ORF">KK488_10420</name>
</gene>
<protein>
    <submittedName>
        <fullName evidence="2">Uncharacterized protein</fullName>
    </submittedName>
</protein>
<dbReference type="RefSeq" id="WP_214623237.1">
    <property type="nucleotide sequence ID" value="NZ_JAHGAW010000006.1"/>
</dbReference>
<keyword evidence="1" id="KW-0812">Transmembrane</keyword>
<evidence type="ECO:0000313" key="2">
    <source>
        <dbReference type="EMBL" id="MBT2187359.1"/>
    </source>
</evidence>
<proteinExistence type="predicted"/>
<feature type="transmembrane region" description="Helical" evidence="1">
    <location>
        <begin position="100"/>
        <end position="119"/>
    </location>
</feature>
<dbReference type="Proteomes" id="UP001138757">
    <property type="component" value="Unassembled WGS sequence"/>
</dbReference>
<sequence>MSETESDILPTLGLGGDGDEIDAVRDVERALGVEIDCSNAEMSRTVGDVYDAAKAALPDDQRNASDLWSRFATAISYQTDVDPTRLAPETLLLADRKPRWPMMLVAIGIGLAIAVYQNWK</sequence>
<reference evidence="2" key="1">
    <citation type="submission" date="2021-05" db="EMBL/GenBank/DDBJ databases">
        <title>Genome of Sphingobium sp. strain.</title>
        <authorList>
            <person name="Fan R."/>
        </authorList>
    </citation>
    <scope>NUCLEOTIDE SEQUENCE</scope>
    <source>
        <strain evidence="2">H33</strain>
    </source>
</reference>
<dbReference type="AlphaFoldDB" id="A0A9X1DCI4"/>
<evidence type="ECO:0000313" key="3">
    <source>
        <dbReference type="Proteomes" id="UP001138757"/>
    </source>
</evidence>
<name>A0A9X1DCI4_9SPHN</name>
<keyword evidence="1" id="KW-0472">Membrane</keyword>
<comment type="caution">
    <text evidence="2">The sequence shown here is derived from an EMBL/GenBank/DDBJ whole genome shotgun (WGS) entry which is preliminary data.</text>
</comment>
<organism evidence="2 3">
    <name type="scientific">Sphingobium nicotianae</name>
    <dbReference type="NCBI Taxonomy" id="2782607"/>
    <lineage>
        <taxon>Bacteria</taxon>
        <taxon>Pseudomonadati</taxon>
        <taxon>Pseudomonadota</taxon>
        <taxon>Alphaproteobacteria</taxon>
        <taxon>Sphingomonadales</taxon>
        <taxon>Sphingomonadaceae</taxon>
        <taxon>Sphingobium</taxon>
    </lineage>
</organism>